<dbReference type="InterPro" id="IPR015864">
    <property type="entry name" value="FAD_synthase"/>
</dbReference>
<dbReference type="PIRSF" id="PIRSF004491">
    <property type="entry name" value="FAD_Synth"/>
    <property type="match status" value="1"/>
</dbReference>
<evidence type="ECO:0000256" key="13">
    <source>
        <dbReference type="ARBA" id="ARBA00049494"/>
    </source>
</evidence>
<evidence type="ECO:0000256" key="1">
    <source>
        <dbReference type="ARBA" id="ARBA00004726"/>
    </source>
</evidence>
<dbReference type="EMBL" id="JACXSI010000034">
    <property type="protein sequence ID" value="MBD3109397.1"/>
    <property type="molecule type" value="Genomic_DNA"/>
</dbReference>
<feature type="domain" description="Riboflavin kinase" evidence="15">
    <location>
        <begin position="184"/>
        <end position="311"/>
    </location>
</feature>
<keyword evidence="5 14" id="KW-0808">Transferase</keyword>
<gene>
    <name evidence="16" type="primary">ribF</name>
    <name evidence="16" type="ORF">IEO70_13700</name>
</gene>
<evidence type="ECO:0000256" key="14">
    <source>
        <dbReference type="PIRNR" id="PIRNR004491"/>
    </source>
</evidence>
<comment type="pathway">
    <text evidence="1 14">Cofactor biosynthesis; FAD biosynthesis; FAD from FMN: step 1/1.</text>
</comment>
<evidence type="ECO:0000256" key="11">
    <source>
        <dbReference type="ARBA" id="ARBA00023268"/>
    </source>
</evidence>
<dbReference type="GO" id="GO:0006747">
    <property type="term" value="P:FAD biosynthetic process"/>
    <property type="evidence" value="ECO:0007669"/>
    <property type="project" value="UniProtKB-UniRule"/>
</dbReference>
<evidence type="ECO:0000256" key="10">
    <source>
        <dbReference type="ARBA" id="ARBA00022840"/>
    </source>
</evidence>
<keyword evidence="17" id="KW-1185">Reference proteome</keyword>
<keyword evidence="7 14" id="KW-0547">Nucleotide-binding</keyword>
<evidence type="ECO:0000256" key="5">
    <source>
        <dbReference type="ARBA" id="ARBA00022679"/>
    </source>
</evidence>
<dbReference type="GO" id="GO:0009398">
    <property type="term" value="P:FMN biosynthetic process"/>
    <property type="evidence" value="ECO:0007669"/>
    <property type="project" value="UniProtKB-UniRule"/>
</dbReference>
<keyword evidence="9 14" id="KW-0274">FAD</keyword>
<dbReference type="SUPFAM" id="SSF52374">
    <property type="entry name" value="Nucleotidylyl transferase"/>
    <property type="match status" value="1"/>
</dbReference>
<evidence type="ECO:0000256" key="7">
    <source>
        <dbReference type="ARBA" id="ARBA00022741"/>
    </source>
</evidence>
<dbReference type="EC" id="2.7.1.26" evidence="14"/>
<dbReference type="InterPro" id="IPR014729">
    <property type="entry name" value="Rossmann-like_a/b/a_fold"/>
</dbReference>
<keyword evidence="6 14" id="KW-0548">Nucleotidyltransferase</keyword>
<keyword evidence="10 14" id="KW-0067">ATP-binding</keyword>
<dbReference type="SMART" id="SM00904">
    <property type="entry name" value="Flavokinase"/>
    <property type="match status" value="1"/>
</dbReference>
<dbReference type="FunFam" id="2.40.30.30:FF:000004">
    <property type="entry name" value="Riboflavin biosynthesis protein"/>
    <property type="match status" value="1"/>
</dbReference>
<evidence type="ECO:0000259" key="15">
    <source>
        <dbReference type="SMART" id="SM00904"/>
    </source>
</evidence>
<organism evidence="16 17">
    <name type="scientific">Peribacillus faecalis</name>
    <dbReference type="NCBI Taxonomy" id="2772559"/>
    <lineage>
        <taxon>Bacteria</taxon>
        <taxon>Bacillati</taxon>
        <taxon>Bacillota</taxon>
        <taxon>Bacilli</taxon>
        <taxon>Bacillales</taxon>
        <taxon>Bacillaceae</taxon>
        <taxon>Peribacillus</taxon>
    </lineage>
</organism>
<evidence type="ECO:0000256" key="4">
    <source>
        <dbReference type="ARBA" id="ARBA00022643"/>
    </source>
</evidence>
<evidence type="ECO:0000256" key="6">
    <source>
        <dbReference type="ARBA" id="ARBA00022695"/>
    </source>
</evidence>
<dbReference type="AlphaFoldDB" id="A0A927CX80"/>
<dbReference type="FunFam" id="3.40.50.620:FF:000021">
    <property type="entry name" value="Riboflavin biosynthesis protein"/>
    <property type="match status" value="1"/>
</dbReference>
<evidence type="ECO:0000313" key="16">
    <source>
        <dbReference type="EMBL" id="MBD3109397.1"/>
    </source>
</evidence>
<evidence type="ECO:0000256" key="12">
    <source>
        <dbReference type="ARBA" id="ARBA00047880"/>
    </source>
</evidence>
<dbReference type="GO" id="GO:0008531">
    <property type="term" value="F:riboflavin kinase activity"/>
    <property type="evidence" value="ECO:0007669"/>
    <property type="project" value="UniProtKB-UniRule"/>
</dbReference>
<keyword evidence="8 14" id="KW-0418">Kinase</keyword>
<dbReference type="CDD" id="cd02064">
    <property type="entry name" value="FAD_synthetase_N"/>
    <property type="match status" value="1"/>
</dbReference>
<dbReference type="NCBIfam" id="NF004161">
    <property type="entry name" value="PRK05627.1-4"/>
    <property type="match status" value="1"/>
</dbReference>
<dbReference type="PANTHER" id="PTHR22749">
    <property type="entry name" value="RIBOFLAVIN KINASE/FMN ADENYLYLTRANSFERASE"/>
    <property type="match status" value="1"/>
</dbReference>
<evidence type="ECO:0000313" key="17">
    <source>
        <dbReference type="Proteomes" id="UP000602076"/>
    </source>
</evidence>
<dbReference type="NCBIfam" id="NF004162">
    <property type="entry name" value="PRK05627.1-5"/>
    <property type="match status" value="1"/>
</dbReference>
<evidence type="ECO:0000256" key="2">
    <source>
        <dbReference type="ARBA" id="ARBA00005201"/>
    </source>
</evidence>
<dbReference type="GO" id="GO:0003919">
    <property type="term" value="F:FMN adenylyltransferase activity"/>
    <property type="evidence" value="ECO:0007669"/>
    <property type="project" value="UniProtKB-UniRule"/>
</dbReference>
<dbReference type="Gene3D" id="3.40.50.620">
    <property type="entry name" value="HUPs"/>
    <property type="match status" value="1"/>
</dbReference>
<comment type="catalytic activity">
    <reaction evidence="12 14">
        <text>riboflavin + ATP = FMN + ADP + H(+)</text>
        <dbReference type="Rhea" id="RHEA:14357"/>
        <dbReference type="ChEBI" id="CHEBI:15378"/>
        <dbReference type="ChEBI" id="CHEBI:30616"/>
        <dbReference type="ChEBI" id="CHEBI:57986"/>
        <dbReference type="ChEBI" id="CHEBI:58210"/>
        <dbReference type="ChEBI" id="CHEBI:456216"/>
        <dbReference type="EC" id="2.7.1.26"/>
    </reaction>
</comment>
<protein>
    <recommendedName>
        <fullName evidence="14">Riboflavin biosynthesis protein</fullName>
    </recommendedName>
    <domain>
        <recommendedName>
            <fullName evidence="14">Riboflavin kinase</fullName>
            <ecNumber evidence="14">2.7.1.26</ecNumber>
        </recommendedName>
        <alternativeName>
            <fullName evidence="14">Flavokinase</fullName>
        </alternativeName>
    </domain>
    <domain>
        <recommendedName>
            <fullName evidence="14">FMN adenylyltransferase</fullName>
            <ecNumber evidence="14">2.7.7.2</ecNumber>
        </recommendedName>
        <alternativeName>
            <fullName evidence="14">FAD pyrophosphorylase</fullName>
        </alternativeName>
        <alternativeName>
            <fullName evidence="14">FAD synthase</fullName>
        </alternativeName>
    </domain>
</protein>
<dbReference type="Pfam" id="PF01687">
    <property type="entry name" value="Flavokinase"/>
    <property type="match status" value="1"/>
</dbReference>
<dbReference type="GO" id="GO:0009231">
    <property type="term" value="P:riboflavin biosynthetic process"/>
    <property type="evidence" value="ECO:0007669"/>
    <property type="project" value="InterPro"/>
</dbReference>
<name>A0A927CX80_9BACI</name>
<dbReference type="NCBIfam" id="TIGR00083">
    <property type="entry name" value="ribF"/>
    <property type="match status" value="1"/>
</dbReference>
<proteinExistence type="inferred from homology"/>
<comment type="similarity">
    <text evidence="14">Belongs to the ribF family.</text>
</comment>
<evidence type="ECO:0000256" key="3">
    <source>
        <dbReference type="ARBA" id="ARBA00022630"/>
    </source>
</evidence>
<keyword evidence="3 14" id="KW-0285">Flavoprotein</keyword>
<keyword evidence="4 14" id="KW-0288">FMN</keyword>
<dbReference type="InterPro" id="IPR015865">
    <property type="entry name" value="Riboflavin_kinase_bac/euk"/>
</dbReference>
<comment type="pathway">
    <text evidence="2 14">Cofactor biosynthesis; FMN biosynthesis; FMN from riboflavin (ATP route): step 1/1.</text>
</comment>
<dbReference type="GO" id="GO:0005524">
    <property type="term" value="F:ATP binding"/>
    <property type="evidence" value="ECO:0007669"/>
    <property type="project" value="UniProtKB-UniRule"/>
</dbReference>
<dbReference type="InterPro" id="IPR023465">
    <property type="entry name" value="Riboflavin_kinase_dom_sf"/>
</dbReference>
<dbReference type="PANTHER" id="PTHR22749:SF6">
    <property type="entry name" value="RIBOFLAVIN KINASE"/>
    <property type="match status" value="1"/>
</dbReference>
<dbReference type="Proteomes" id="UP000602076">
    <property type="component" value="Unassembled WGS sequence"/>
</dbReference>
<comment type="caution">
    <text evidence="16">The sequence shown here is derived from an EMBL/GenBank/DDBJ whole genome shotgun (WGS) entry which is preliminary data.</text>
</comment>
<evidence type="ECO:0000256" key="9">
    <source>
        <dbReference type="ARBA" id="ARBA00022827"/>
    </source>
</evidence>
<reference evidence="16" key="1">
    <citation type="submission" date="2020-09" db="EMBL/GenBank/DDBJ databases">
        <title>Bacillus faecalis sp. nov., a moderately halophilic bacterium isolated from cow faeces.</title>
        <authorList>
            <person name="Jiang L."/>
            <person name="Lee J."/>
        </authorList>
    </citation>
    <scope>NUCLEOTIDE SEQUENCE</scope>
    <source>
        <strain evidence="16">AGMB 02131</strain>
    </source>
</reference>
<keyword evidence="11" id="KW-0511">Multifunctional enzyme</keyword>
<comment type="catalytic activity">
    <reaction evidence="13 14">
        <text>FMN + ATP + H(+) = FAD + diphosphate</text>
        <dbReference type="Rhea" id="RHEA:17237"/>
        <dbReference type="ChEBI" id="CHEBI:15378"/>
        <dbReference type="ChEBI" id="CHEBI:30616"/>
        <dbReference type="ChEBI" id="CHEBI:33019"/>
        <dbReference type="ChEBI" id="CHEBI:57692"/>
        <dbReference type="ChEBI" id="CHEBI:58210"/>
        <dbReference type="EC" id="2.7.7.2"/>
    </reaction>
</comment>
<dbReference type="InterPro" id="IPR002606">
    <property type="entry name" value="Riboflavin_kinase_bac"/>
</dbReference>
<dbReference type="Pfam" id="PF06574">
    <property type="entry name" value="FAD_syn"/>
    <property type="match status" value="1"/>
</dbReference>
<dbReference type="Gene3D" id="2.40.30.30">
    <property type="entry name" value="Riboflavin kinase-like"/>
    <property type="match status" value="1"/>
</dbReference>
<accession>A0A927CX80</accession>
<dbReference type="EC" id="2.7.7.2" evidence="14"/>
<dbReference type="InterPro" id="IPR023468">
    <property type="entry name" value="Riboflavin_kinase"/>
</dbReference>
<dbReference type="RefSeq" id="WP_190998931.1">
    <property type="nucleotide sequence ID" value="NZ_JACXSI010000034.1"/>
</dbReference>
<sequence>MKVIELDYPHTYKKEDFPPLSIALGFFDGVHKGHQQVIQSAIETAKKNGWNSAVMTFYEHPLTVLGKQKKVQYITPLQDKISLIDNLGVDYLFIVHFSESFASLLPQQFVDQYLIGLHVLHVTAGFDYSYGRLGKGSMETMPFHSRGVFSQMIIDKISLGDEKVSSTAIRAALSEGKVDDFVDLAGRKYVTKGIVVHGDKRGRQLGFPTANVEMDEDYLIPANGVYAVKATVHNRTFNGICNIGFKPTFKNERPEKPSVEVHMLQFDEMIYDEQIAIEWHTRLRSEKKFSGIDEIIAQLTQDKQNAERYFKEM</sequence>
<evidence type="ECO:0000256" key="8">
    <source>
        <dbReference type="ARBA" id="ARBA00022777"/>
    </source>
</evidence>
<dbReference type="SUPFAM" id="SSF82114">
    <property type="entry name" value="Riboflavin kinase-like"/>
    <property type="match status" value="1"/>
</dbReference>